<dbReference type="InterPro" id="IPR001648">
    <property type="entry name" value="Ribosomal_bS18"/>
</dbReference>
<dbReference type="PRINTS" id="PR00974">
    <property type="entry name" value="RIBOSOMALS18"/>
</dbReference>
<organism evidence="6 7">
    <name type="scientific">Mycoplasmopsis columbina SF7</name>
    <dbReference type="NCBI Taxonomy" id="1037410"/>
    <lineage>
        <taxon>Bacteria</taxon>
        <taxon>Bacillati</taxon>
        <taxon>Mycoplasmatota</taxon>
        <taxon>Mycoplasmoidales</taxon>
        <taxon>Metamycoplasmataceae</taxon>
        <taxon>Mycoplasmopsis</taxon>
    </lineage>
</organism>
<dbReference type="NCBIfam" id="TIGR00165">
    <property type="entry name" value="S18"/>
    <property type="match status" value="1"/>
</dbReference>
<proteinExistence type="inferred from homology"/>
<keyword evidence="3 4" id="KW-0687">Ribonucleoprotein</keyword>
<keyword evidence="7" id="KW-1185">Reference proteome</keyword>
<keyword evidence="4" id="KW-0699">rRNA-binding</keyword>
<protein>
    <recommendedName>
        <fullName evidence="4">Small ribosomal subunit protein bS18</fullName>
    </recommendedName>
</protein>
<evidence type="ECO:0000256" key="1">
    <source>
        <dbReference type="ARBA" id="ARBA00005589"/>
    </source>
</evidence>
<sequence length="96" mass="10865">MFKKNSKKSGYNKRRKCVLCEQKINYVDFKDVETLNKFVSGTGQIKPRSVSGACAKDQRKIATAIKRARFMALMPYAKERVRVVKSATTTTTPSNN</sequence>
<keyword evidence="4" id="KW-0694">RNA-binding</keyword>
<dbReference type="GO" id="GO:0022627">
    <property type="term" value="C:cytosolic small ribosomal subunit"/>
    <property type="evidence" value="ECO:0007669"/>
    <property type="project" value="TreeGrafter"/>
</dbReference>
<evidence type="ECO:0000256" key="5">
    <source>
        <dbReference type="RuleBase" id="RU003910"/>
    </source>
</evidence>
<comment type="caution">
    <text evidence="6">The sequence shown here is derived from an EMBL/GenBank/DDBJ whole genome shotgun (WGS) entry which is preliminary data.</text>
</comment>
<evidence type="ECO:0000313" key="6">
    <source>
        <dbReference type="EMBL" id="EGV00157.1"/>
    </source>
</evidence>
<dbReference type="Gene3D" id="4.10.640.10">
    <property type="entry name" value="Ribosomal protein S18"/>
    <property type="match status" value="1"/>
</dbReference>
<name>F9UKF2_9BACT</name>
<comment type="subunit">
    <text evidence="4">Part of the 30S ribosomal subunit. Forms a tight heterodimer with protein bS6.</text>
</comment>
<dbReference type="EMBL" id="AFXA01000011">
    <property type="protein sequence ID" value="EGV00157.1"/>
    <property type="molecule type" value="Genomic_DNA"/>
</dbReference>
<dbReference type="AlphaFoldDB" id="F9UKF2"/>
<evidence type="ECO:0000256" key="2">
    <source>
        <dbReference type="ARBA" id="ARBA00022980"/>
    </source>
</evidence>
<evidence type="ECO:0000313" key="7">
    <source>
        <dbReference type="Proteomes" id="UP000004978"/>
    </source>
</evidence>
<dbReference type="RefSeq" id="WP_006608770.1">
    <property type="nucleotide sequence ID" value="NZ_AFXA01000011.1"/>
</dbReference>
<keyword evidence="2 4" id="KW-0689">Ribosomal protein</keyword>
<dbReference type="SUPFAM" id="SSF46911">
    <property type="entry name" value="Ribosomal protein S18"/>
    <property type="match status" value="1"/>
</dbReference>
<dbReference type="Proteomes" id="UP000004978">
    <property type="component" value="Unassembled WGS sequence"/>
</dbReference>
<dbReference type="GO" id="GO:0070181">
    <property type="term" value="F:small ribosomal subunit rRNA binding"/>
    <property type="evidence" value="ECO:0007669"/>
    <property type="project" value="TreeGrafter"/>
</dbReference>
<comment type="similarity">
    <text evidence="1 4 5">Belongs to the bacterial ribosomal protein bS18 family.</text>
</comment>
<dbReference type="Pfam" id="PF01084">
    <property type="entry name" value="Ribosomal_S18"/>
    <property type="match status" value="1"/>
</dbReference>
<comment type="function">
    <text evidence="4">Binds as a heterodimer with protein bS6 to the central domain of the 16S rRNA, where it helps stabilize the platform of the 30S subunit.</text>
</comment>
<dbReference type="GO" id="GO:0006412">
    <property type="term" value="P:translation"/>
    <property type="evidence" value="ECO:0007669"/>
    <property type="project" value="UniProtKB-UniRule"/>
</dbReference>
<dbReference type="HAMAP" id="MF_00270">
    <property type="entry name" value="Ribosomal_bS18"/>
    <property type="match status" value="1"/>
</dbReference>
<evidence type="ECO:0000256" key="4">
    <source>
        <dbReference type="HAMAP-Rule" id="MF_00270"/>
    </source>
</evidence>
<accession>F9UKF2</accession>
<dbReference type="PANTHER" id="PTHR13479:SF40">
    <property type="entry name" value="SMALL RIBOSOMAL SUBUNIT PROTEIN BS18M"/>
    <property type="match status" value="1"/>
</dbReference>
<dbReference type="InterPro" id="IPR036870">
    <property type="entry name" value="Ribosomal_bS18_sf"/>
</dbReference>
<gene>
    <name evidence="4" type="primary">rpsR</name>
    <name evidence="6" type="ORF">MCSF7_01816</name>
</gene>
<dbReference type="eggNOG" id="COG0238">
    <property type="taxonomic scope" value="Bacteria"/>
</dbReference>
<dbReference type="PANTHER" id="PTHR13479">
    <property type="entry name" value="30S RIBOSOMAL PROTEIN S18"/>
    <property type="match status" value="1"/>
</dbReference>
<evidence type="ECO:0000256" key="3">
    <source>
        <dbReference type="ARBA" id="ARBA00023274"/>
    </source>
</evidence>
<dbReference type="STRING" id="1037410.MCSF7_01816"/>
<dbReference type="GO" id="GO:0003735">
    <property type="term" value="F:structural constituent of ribosome"/>
    <property type="evidence" value="ECO:0007669"/>
    <property type="project" value="InterPro"/>
</dbReference>
<reference evidence="6 7" key="1">
    <citation type="journal article" date="2013" name="Genome Announc.">
        <title>Genome Sequence of Mycoplasma columbinum Strain SF7.</title>
        <authorList>
            <person name="Guo Z."/>
            <person name="Xu X."/>
            <person name="Zheng Q."/>
            <person name="Li T."/>
            <person name="Kuang S."/>
            <person name="Zhang Z."/>
            <person name="Chen Y."/>
            <person name="Lu X."/>
            <person name="Zhou R."/>
            <person name="Bi D."/>
            <person name="Jin H."/>
        </authorList>
    </citation>
    <scope>NUCLEOTIDE SEQUENCE [LARGE SCALE GENOMIC DNA]</scope>
    <source>
        <strain evidence="6 7">SF7</strain>
    </source>
</reference>